<gene>
    <name evidence="2" type="ORF">ACG02S_02850</name>
</gene>
<evidence type="ECO:0000256" key="1">
    <source>
        <dbReference type="SAM" id="SignalP"/>
    </source>
</evidence>
<evidence type="ECO:0000313" key="2">
    <source>
        <dbReference type="EMBL" id="MFG6412831.1"/>
    </source>
</evidence>
<feature type="chain" id="PRO_5046716477" description="Flp pilus assembly protein CpaB" evidence="1">
    <location>
        <begin position="20"/>
        <end position="81"/>
    </location>
</feature>
<organism evidence="2 3">
    <name type="scientific">Pelomonas dachongensis</name>
    <dbReference type="NCBI Taxonomy" id="3299029"/>
    <lineage>
        <taxon>Bacteria</taxon>
        <taxon>Pseudomonadati</taxon>
        <taxon>Pseudomonadota</taxon>
        <taxon>Betaproteobacteria</taxon>
        <taxon>Burkholderiales</taxon>
        <taxon>Sphaerotilaceae</taxon>
        <taxon>Roseateles</taxon>
    </lineage>
</organism>
<proteinExistence type="predicted"/>
<reference evidence="2 3" key="1">
    <citation type="submission" date="2024-09" db="EMBL/GenBank/DDBJ databases">
        <title>Novel species of the genus Pelomonas and Roseateles isolated from streams.</title>
        <authorList>
            <person name="Lu H."/>
        </authorList>
    </citation>
    <scope>NUCLEOTIDE SEQUENCE [LARGE SCALE GENOMIC DNA]</scope>
    <source>
        <strain evidence="2 3">DC23W</strain>
    </source>
</reference>
<evidence type="ECO:0000313" key="3">
    <source>
        <dbReference type="Proteomes" id="UP001606300"/>
    </source>
</evidence>
<sequence>MNTAAQTFIVALASVAAAAAIGVGLANRTAAPATDVVKLERVVVTGKRADAPMIAKLPRVVVEGRRADTMLAAAPKGVRRA</sequence>
<keyword evidence="3" id="KW-1185">Reference proteome</keyword>
<dbReference type="EMBL" id="JBIGHY010000001">
    <property type="protein sequence ID" value="MFG6412831.1"/>
    <property type="molecule type" value="Genomic_DNA"/>
</dbReference>
<dbReference type="Proteomes" id="UP001606300">
    <property type="component" value="Unassembled WGS sequence"/>
</dbReference>
<protein>
    <recommendedName>
        <fullName evidence="4">Flp pilus assembly protein CpaB</fullName>
    </recommendedName>
</protein>
<name>A0ABW7ELB2_9BURK</name>
<accession>A0ABW7ELB2</accession>
<feature type="signal peptide" evidence="1">
    <location>
        <begin position="1"/>
        <end position="19"/>
    </location>
</feature>
<dbReference type="RefSeq" id="WP_394468928.1">
    <property type="nucleotide sequence ID" value="NZ_JBIGHY010000001.1"/>
</dbReference>
<evidence type="ECO:0008006" key="4">
    <source>
        <dbReference type="Google" id="ProtNLM"/>
    </source>
</evidence>
<comment type="caution">
    <text evidence="2">The sequence shown here is derived from an EMBL/GenBank/DDBJ whole genome shotgun (WGS) entry which is preliminary data.</text>
</comment>
<keyword evidence="1" id="KW-0732">Signal</keyword>